<dbReference type="InterPro" id="IPR036453">
    <property type="entry name" value="GluRdtase_dimer_dom_sf"/>
</dbReference>
<dbReference type="Pfam" id="PF00745">
    <property type="entry name" value="GlutR_dimer"/>
    <property type="match status" value="1"/>
</dbReference>
<feature type="binding site" evidence="8">
    <location>
        <begin position="49"/>
        <end position="52"/>
    </location>
    <ligand>
        <name>substrate</name>
    </ligand>
</feature>
<dbReference type="CDD" id="cd05213">
    <property type="entry name" value="NAD_bind_Glutamyl_tRNA_reduct"/>
    <property type="match status" value="1"/>
</dbReference>
<dbReference type="KEGG" id="ahg:AHOG_02270"/>
<dbReference type="GO" id="GO:0019353">
    <property type="term" value="P:protoporphyrinogen IX biosynthetic process from glutamate"/>
    <property type="evidence" value="ECO:0007669"/>
    <property type="project" value="TreeGrafter"/>
</dbReference>
<evidence type="ECO:0000256" key="9">
    <source>
        <dbReference type="RuleBase" id="RU000584"/>
    </source>
</evidence>
<dbReference type="SUPFAM" id="SSF51735">
    <property type="entry name" value="NAD(P)-binding Rossmann-fold domains"/>
    <property type="match status" value="1"/>
</dbReference>
<gene>
    <name evidence="8 14" type="primary">hemA</name>
    <name evidence="14" type="ORF">AHOG_02270</name>
</gene>
<dbReference type="UniPathway" id="UPA00251">
    <property type="reaction ID" value="UER00316"/>
</dbReference>
<dbReference type="Proteomes" id="UP000204221">
    <property type="component" value="Chromosome"/>
</dbReference>
<dbReference type="InterPro" id="IPR000343">
    <property type="entry name" value="4pyrrol_synth_GluRdtase"/>
</dbReference>
<dbReference type="InterPro" id="IPR015895">
    <property type="entry name" value="4pyrrol_synth_GluRdtase_N"/>
</dbReference>
<name>A0A221VX90_9PSEU</name>
<keyword evidence="15" id="KW-1185">Reference proteome</keyword>
<dbReference type="PROSITE" id="PS00747">
    <property type="entry name" value="GLUTR"/>
    <property type="match status" value="1"/>
</dbReference>
<organism evidence="14 15">
    <name type="scientific">Actinoalloteichus hoggarensis</name>
    <dbReference type="NCBI Taxonomy" id="1470176"/>
    <lineage>
        <taxon>Bacteria</taxon>
        <taxon>Bacillati</taxon>
        <taxon>Actinomycetota</taxon>
        <taxon>Actinomycetes</taxon>
        <taxon>Pseudonocardiales</taxon>
        <taxon>Pseudonocardiaceae</taxon>
        <taxon>Actinoalloteichus</taxon>
    </lineage>
</organism>
<dbReference type="SUPFAM" id="SSF69742">
    <property type="entry name" value="Glutamyl tRNA-reductase catalytic, N-terminal domain"/>
    <property type="match status" value="1"/>
</dbReference>
<feature type="binding site" evidence="8">
    <location>
        <position position="120"/>
    </location>
    <ligand>
        <name>substrate</name>
    </ligand>
</feature>
<evidence type="ECO:0000313" key="14">
    <source>
        <dbReference type="EMBL" id="ASO18118.1"/>
    </source>
</evidence>
<evidence type="ECO:0000259" key="12">
    <source>
        <dbReference type="Pfam" id="PF01488"/>
    </source>
</evidence>
<comment type="domain">
    <text evidence="8">Possesses an unusual extended V-shaped dimeric structure with each monomer consisting of three distinct domains arranged along a curved 'spinal' alpha-helix. The N-terminal catalytic domain specifically recognizes the glutamate moiety of the substrate. The second domain is the NADPH-binding domain, and the third C-terminal domain is responsible for dimerization.</text>
</comment>
<dbReference type="OrthoDB" id="110209at2"/>
<dbReference type="InterPro" id="IPR018214">
    <property type="entry name" value="GluRdtase_CS"/>
</dbReference>
<protein>
    <recommendedName>
        <fullName evidence="3 8">Glutamyl-tRNA reductase</fullName>
        <shortName evidence="8">GluTR</shortName>
        <ecNumber evidence="3 8">1.2.1.70</ecNumber>
    </recommendedName>
</protein>
<evidence type="ECO:0000259" key="11">
    <source>
        <dbReference type="Pfam" id="PF00745"/>
    </source>
</evidence>
<evidence type="ECO:0000259" key="13">
    <source>
        <dbReference type="Pfam" id="PF05201"/>
    </source>
</evidence>
<evidence type="ECO:0000256" key="3">
    <source>
        <dbReference type="ARBA" id="ARBA00012970"/>
    </source>
</evidence>
<dbReference type="EMBL" id="CP022521">
    <property type="protein sequence ID" value="ASO18118.1"/>
    <property type="molecule type" value="Genomic_DNA"/>
</dbReference>
<feature type="binding site" evidence="8">
    <location>
        <begin position="189"/>
        <end position="194"/>
    </location>
    <ligand>
        <name>NADP(+)</name>
        <dbReference type="ChEBI" id="CHEBI:58349"/>
    </ligand>
</feature>
<dbReference type="InterPro" id="IPR036291">
    <property type="entry name" value="NAD(P)-bd_dom_sf"/>
</dbReference>
<feature type="domain" description="Quinate/shikimate 5-dehydrogenase/glutamyl-tRNA reductase" evidence="12">
    <location>
        <begin position="174"/>
        <end position="310"/>
    </location>
</feature>
<dbReference type="HAMAP" id="MF_00087">
    <property type="entry name" value="Glu_tRNA_reductase"/>
    <property type="match status" value="1"/>
</dbReference>
<evidence type="ECO:0000256" key="10">
    <source>
        <dbReference type="SAM" id="MobiDB-lite"/>
    </source>
</evidence>
<comment type="similarity">
    <text evidence="2 8 9">Belongs to the glutamyl-tRNA reductase family.</text>
</comment>
<keyword evidence="6 8" id="KW-0627">Porphyrin biosynthesis</keyword>
<dbReference type="InterPro" id="IPR015896">
    <property type="entry name" value="4pyrrol_synth_GluRdtase_dimer"/>
</dbReference>
<dbReference type="Pfam" id="PF01488">
    <property type="entry name" value="Shikimate_DH"/>
    <property type="match status" value="1"/>
</dbReference>
<feature type="site" description="Important for activity" evidence="8">
    <location>
        <position position="99"/>
    </location>
</feature>
<comment type="function">
    <text evidence="8">Catalyzes the NADPH-dependent reduction of glutamyl-tRNA(Glu) to glutamate 1-semialdehyde (GSA).</text>
</comment>
<dbReference type="InterPro" id="IPR036343">
    <property type="entry name" value="GluRdtase_N_sf"/>
</dbReference>
<accession>A0A221VX90</accession>
<evidence type="ECO:0000256" key="7">
    <source>
        <dbReference type="ARBA" id="ARBA00047464"/>
    </source>
</evidence>
<evidence type="ECO:0000256" key="6">
    <source>
        <dbReference type="ARBA" id="ARBA00023244"/>
    </source>
</evidence>
<dbReference type="NCBIfam" id="TIGR01035">
    <property type="entry name" value="hemA"/>
    <property type="match status" value="1"/>
</dbReference>
<dbReference type="GO" id="GO:0050661">
    <property type="term" value="F:NADP binding"/>
    <property type="evidence" value="ECO:0007669"/>
    <property type="project" value="InterPro"/>
</dbReference>
<comment type="miscellaneous">
    <text evidence="8">During catalysis, the active site Cys acts as a nucleophile attacking the alpha-carbonyl group of tRNA-bound glutamate with the formation of a thioester intermediate between enzyme and glutamate, and the concomitant release of tRNA(Glu). The thioester intermediate is finally reduced by direct hydride transfer from NADPH, to form the product GSA.</text>
</comment>
<evidence type="ECO:0000256" key="8">
    <source>
        <dbReference type="HAMAP-Rule" id="MF_00087"/>
    </source>
</evidence>
<feature type="active site" description="Nucleophile" evidence="8">
    <location>
        <position position="50"/>
    </location>
</feature>
<dbReference type="NCBIfam" id="NF000744">
    <property type="entry name" value="PRK00045.1-3"/>
    <property type="match status" value="1"/>
</dbReference>
<dbReference type="EC" id="1.2.1.70" evidence="3 8"/>
<comment type="subunit">
    <text evidence="8">Homodimer.</text>
</comment>
<dbReference type="InterPro" id="IPR006151">
    <property type="entry name" value="Shikm_DH/Glu-tRNA_Rdtase"/>
</dbReference>
<feature type="region of interest" description="Disordered" evidence="10">
    <location>
        <begin position="438"/>
        <end position="552"/>
    </location>
</feature>
<feature type="binding site" evidence="8">
    <location>
        <begin position="114"/>
        <end position="116"/>
    </location>
    <ligand>
        <name>substrate</name>
    </ligand>
</feature>
<keyword evidence="4 8" id="KW-0521">NADP</keyword>
<feature type="compositionally biased region" description="Polar residues" evidence="10">
    <location>
        <begin position="488"/>
        <end position="506"/>
    </location>
</feature>
<evidence type="ECO:0000256" key="5">
    <source>
        <dbReference type="ARBA" id="ARBA00023002"/>
    </source>
</evidence>
<dbReference type="GO" id="GO:0008883">
    <property type="term" value="F:glutamyl-tRNA reductase activity"/>
    <property type="evidence" value="ECO:0007669"/>
    <property type="project" value="UniProtKB-UniRule"/>
</dbReference>
<sequence length="552" mass="57178">MSLLAIGMSHRSASLTLLERAVVGAPDTEKLLDELLRCASVDEVLLLSTCNRVEVYAMVESFHSAVEEVTGVLARHTGLDGAELTDGMYVHYAAAAVEHLFTVAAGLDSMVVGEEQILGQLRGAYTAAEAARTVGRALHELLQQALRVGKRAHSETEIGAEGASVVSEALSDAAALLGDLAGGRGLVVGAGSMGGLAAAHLRRAGIAELVIANRTADNGDRLAATTVEAGTPARSVGLDRLAVELVDADVVVVCTGSLETVVDVDTVRTALADRRPGRPLVFCDLGLPRDVDAGVAELDAVSVVDLDTLRARLRGRGDADAFAQVGTLIAAEVEHYFAAQRSASVTPTVTALRRQAAEVVDAELLRLDSRLPDLAPEVRAELSRTVRRVVDKLLHTPTVRVKQLAAGAQGVGYADALRELFNLDQQLPNAVSAAKTGLGEGARAGRDGADRRGHAEFADSSDGGGAANPSGRTAAPAMVPPEAASGAQPPTTAVLTEVTNAPTSTVAAPMQAAGETTETPEASAADERRRRGEGGSAERSPQERPDLDGGQR</sequence>
<evidence type="ECO:0000256" key="1">
    <source>
        <dbReference type="ARBA" id="ARBA00005059"/>
    </source>
</evidence>
<feature type="compositionally biased region" description="Basic and acidic residues" evidence="10">
    <location>
        <begin position="443"/>
        <end position="457"/>
    </location>
</feature>
<dbReference type="PANTHER" id="PTHR43013">
    <property type="entry name" value="GLUTAMYL-TRNA REDUCTASE"/>
    <property type="match status" value="1"/>
</dbReference>
<feature type="domain" description="Tetrapyrrole biosynthesis glutamyl-tRNA reductase dimerisation" evidence="11">
    <location>
        <begin position="326"/>
        <end position="423"/>
    </location>
</feature>
<evidence type="ECO:0000256" key="4">
    <source>
        <dbReference type="ARBA" id="ARBA00022857"/>
    </source>
</evidence>
<comment type="pathway">
    <text evidence="1 8 9">Porphyrin-containing compound metabolism; protoporphyrin-IX biosynthesis; 5-aminolevulinate from L-glutamyl-tRNA(Glu): step 1/2.</text>
</comment>
<reference evidence="14 15" key="1">
    <citation type="submission" date="2017-07" db="EMBL/GenBank/DDBJ databases">
        <title>Complete genome sequence of Actinoalloteichus hoggarensis DSM 45943, type strain of Actinoalloteichus hoggarensis.</title>
        <authorList>
            <person name="Ruckert C."/>
            <person name="Nouioui I."/>
            <person name="Willmese J."/>
            <person name="van Wezel G."/>
            <person name="Klenk H.-P."/>
            <person name="Kalinowski J."/>
            <person name="Zotchev S.B."/>
        </authorList>
    </citation>
    <scope>NUCLEOTIDE SEQUENCE [LARGE SCALE GENOMIC DNA]</scope>
    <source>
        <strain evidence="14 15">DSM 45943</strain>
    </source>
</reference>
<evidence type="ECO:0000256" key="2">
    <source>
        <dbReference type="ARBA" id="ARBA00005916"/>
    </source>
</evidence>
<evidence type="ECO:0000313" key="15">
    <source>
        <dbReference type="Proteomes" id="UP000204221"/>
    </source>
</evidence>
<dbReference type="SUPFAM" id="SSF69075">
    <property type="entry name" value="Glutamyl tRNA-reductase dimerization domain"/>
    <property type="match status" value="1"/>
</dbReference>
<dbReference type="Pfam" id="PF05201">
    <property type="entry name" value="GlutR_N"/>
    <property type="match status" value="1"/>
</dbReference>
<feature type="compositionally biased region" description="Basic and acidic residues" evidence="10">
    <location>
        <begin position="540"/>
        <end position="552"/>
    </location>
</feature>
<dbReference type="PANTHER" id="PTHR43013:SF1">
    <property type="entry name" value="GLUTAMYL-TRNA REDUCTASE"/>
    <property type="match status" value="1"/>
</dbReference>
<feature type="binding site" evidence="8">
    <location>
        <position position="109"/>
    </location>
    <ligand>
        <name>substrate</name>
    </ligand>
</feature>
<dbReference type="AlphaFoldDB" id="A0A221VX90"/>
<feature type="domain" description="Glutamyl-tRNA reductase N-terminal" evidence="13">
    <location>
        <begin position="6"/>
        <end position="156"/>
    </location>
</feature>
<dbReference type="FunFam" id="3.30.460.30:FF:000001">
    <property type="entry name" value="Glutamyl-tRNA reductase"/>
    <property type="match status" value="1"/>
</dbReference>
<dbReference type="Gene3D" id="3.40.50.720">
    <property type="entry name" value="NAD(P)-binding Rossmann-like Domain"/>
    <property type="match status" value="1"/>
</dbReference>
<keyword evidence="5 8" id="KW-0560">Oxidoreductase</keyword>
<dbReference type="Gene3D" id="3.30.460.30">
    <property type="entry name" value="Glutamyl-tRNA reductase, N-terminal domain"/>
    <property type="match status" value="1"/>
</dbReference>
<proteinExistence type="inferred from homology"/>
<comment type="catalytic activity">
    <reaction evidence="7 8 9">
        <text>(S)-4-amino-5-oxopentanoate + tRNA(Glu) + NADP(+) = L-glutamyl-tRNA(Glu) + NADPH + H(+)</text>
        <dbReference type="Rhea" id="RHEA:12344"/>
        <dbReference type="Rhea" id="RHEA-COMP:9663"/>
        <dbReference type="Rhea" id="RHEA-COMP:9680"/>
        <dbReference type="ChEBI" id="CHEBI:15378"/>
        <dbReference type="ChEBI" id="CHEBI:57501"/>
        <dbReference type="ChEBI" id="CHEBI:57783"/>
        <dbReference type="ChEBI" id="CHEBI:58349"/>
        <dbReference type="ChEBI" id="CHEBI:78442"/>
        <dbReference type="ChEBI" id="CHEBI:78520"/>
        <dbReference type="EC" id="1.2.1.70"/>
    </reaction>
</comment>